<evidence type="ECO:0000256" key="10">
    <source>
        <dbReference type="ARBA" id="ARBA00025598"/>
    </source>
</evidence>
<organism evidence="14 15">
    <name type="scientific">Salmonella enterica I</name>
    <dbReference type="NCBI Taxonomy" id="59201"/>
    <lineage>
        <taxon>Bacteria</taxon>
        <taxon>Pseudomonadati</taxon>
        <taxon>Pseudomonadota</taxon>
        <taxon>Gammaproteobacteria</taxon>
        <taxon>Enterobacterales</taxon>
        <taxon>Enterobacteriaceae</taxon>
        <taxon>Salmonella</taxon>
    </lineage>
</organism>
<dbReference type="NCBIfam" id="TIGR00207">
    <property type="entry name" value="fliG"/>
    <property type="match status" value="1"/>
</dbReference>
<dbReference type="InterPro" id="IPR032779">
    <property type="entry name" value="FliG_M"/>
</dbReference>
<dbReference type="InterPro" id="IPR011002">
    <property type="entry name" value="FliG_a-hlx"/>
</dbReference>
<accession>A0A3S4LX93</accession>
<evidence type="ECO:0000256" key="2">
    <source>
        <dbReference type="ARBA" id="ARBA00004515"/>
    </source>
</evidence>
<dbReference type="PRINTS" id="PR00954">
    <property type="entry name" value="FLGMOTORFLIG"/>
</dbReference>
<dbReference type="PANTHER" id="PTHR30534">
    <property type="entry name" value="FLAGELLAR MOTOR SWITCH PROTEIN FLIG"/>
    <property type="match status" value="1"/>
</dbReference>
<proteinExistence type="inferred from homology"/>
<keyword evidence="14" id="KW-0282">Flagellum</keyword>
<dbReference type="PANTHER" id="PTHR30534:SF0">
    <property type="entry name" value="FLAGELLAR MOTOR SWITCH PROTEIN FLIG"/>
    <property type="match status" value="1"/>
</dbReference>
<evidence type="ECO:0000259" key="13">
    <source>
        <dbReference type="Pfam" id="PF14842"/>
    </source>
</evidence>
<evidence type="ECO:0000256" key="9">
    <source>
        <dbReference type="ARBA" id="ARBA00023143"/>
    </source>
</evidence>
<dbReference type="SUPFAM" id="SSF48029">
    <property type="entry name" value="FliG"/>
    <property type="match status" value="2"/>
</dbReference>
<evidence type="ECO:0000313" key="14">
    <source>
        <dbReference type="EMBL" id="VEB57990.1"/>
    </source>
</evidence>
<dbReference type="InterPro" id="IPR000090">
    <property type="entry name" value="Flg_Motor_Flig"/>
</dbReference>
<comment type="subcellular location">
    <subcellularLocation>
        <location evidence="1">Bacterial flagellum basal body</location>
    </subcellularLocation>
    <subcellularLocation>
        <location evidence="2">Cell inner membrane</location>
        <topology evidence="2">Peripheral membrane protein</topology>
        <orientation evidence="2">Cytoplasmic side</orientation>
    </subcellularLocation>
</comment>
<feature type="domain" description="Flagellar motor switch protein FliG N-terminal" evidence="13">
    <location>
        <begin position="6"/>
        <end position="87"/>
    </location>
</feature>
<keyword evidence="8" id="KW-0472">Membrane</keyword>
<evidence type="ECO:0000256" key="6">
    <source>
        <dbReference type="ARBA" id="ARBA00022500"/>
    </source>
</evidence>
<dbReference type="GO" id="GO:0009425">
    <property type="term" value="C:bacterial-type flagellum basal body"/>
    <property type="evidence" value="ECO:0007669"/>
    <property type="project" value="UniProtKB-SubCell"/>
</dbReference>
<keyword evidence="14" id="KW-0966">Cell projection</keyword>
<feature type="region of interest" description="Disordered" evidence="11">
    <location>
        <begin position="273"/>
        <end position="302"/>
    </location>
</feature>
<protein>
    <recommendedName>
        <fullName evidence="4">Flagellar motor switch protein FliG</fullName>
    </recommendedName>
</protein>
<dbReference type="GO" id="GO:0006935">
    <property type="term" value="P:chemotaxis"/>
    <property type="evidence" value="ECO:0007669"/>
    <property type="project" value="UniProtKB-KW"/>
</dbReference>
<gene>
    <name evidence="14" type="primary">fliG</name>
    <name evidence="14" type="ORF">NCTC6754_05181</name>
</gene>
<name>A0A3S4LX93_SALET</name>
<keyword evidence="5" id="KW-1003">Cell membrane</keyword>
<comment type="similarity">
    <text evidence="3">Belongs to the FliG family.</text>
</comment>
<dbReference type="InterPro" id="IPR028263">
    <property type="entry name" value="FliG_N"/>
</dbReference>
<comment type="function">
    <text evidence="10">FliG is one of three proteins (FliG, FliN, FliM) that forms the rotor-mounted switch complex (C ring), located at the base of the basal body. This complex interacts with the CheY and CheZ chemotaxis proteins, in addition to contacting components of the motor that determine the direction of flagellar rotation.</text>
</comment>
<dbReference type="GO" id="GO:0003774">
    <property type="term" value="F:cytoskeletal motor activity"/>
    <property type="evidence" value="ECO:0007669"/>
    <property type="project" value="InterPro"/>
</dbReference>
<keyword evidence="14" id="KW-0969">Cilium</keyword>
<dbReference type="EMBL" id="LR134190">
    <property type="protein sequence ID" value="VEB57990.1"/>
    <property type="molecule type" value="Genomic_DNA"/>
</dbReference>
<dbReference type="AlphaFoldDB" id="A0A3S4LX93"/>
<dbReference type="Pfam" id="PF14841">
    <property type="entry name" value="FliG_M"/>
    <property type="match status" value="1"/>
</dbReference>
<evidence type="ECO:0000256" key="4">
    <source>
        <dbReference type="ARBA" id="ARBA00021870"/>
    </source>
</evidence>
<feature type="region of interest" description="Disordered" evidence="11">
    <location>
        <begin position="383"/>
        <end position="430"/>
    </location>
</feature>
<feature type="domain" description="Flagellar motor switch protein FliG middle" evidence="12">
    <location>
        <begin position="99"/>
        <end position="171"/>
    </location>
</feature>
<evidence type="ECO:0000256" key="1">
    <source>
        <dbReference type="ARBA" id="ARBA00004117"/>
    </source>
</evidence>
<keyword evidence="7" id="KW-0283">Flagellar rotation</keyword>
<keyword evidence="6" id="KW-0145">Chemotaxis</keyword>
<keyword evidence="9" id="KW-0975">Bacterial flagellum</keyword>
<dbReference type="FunFam" id="1.10.220.30:FF:000002">
    <property type="entry name" value="Flagellar motor switch protein FliG"/>
    <property type="match status" value="1"/>
</dbReference>
<reference evidence="14 15" key="1">
    <citation type="submission" date="2018-12" db="EMBL/GenBank/DDBJ databases">
        <authorList>
            <consortium name="Pathogen Informatics"/>
        </authorList>
    </citation>
    <scope>NUCLEOTIDE SEQUENCE [LARGE SCALE GENOMIC DNA]</scope>
    <source>
        <strain evidence="14 15">NCTC6754</strain>
    </source>
</reference>
<evidence type="ECO:0000256" key="5">
    <source>
        <dbReference type="ARBA" id="ARBA00022475"/>
    </source>
</evidence>
<evidence type="ECO:0000259" key="12">
    <source>
        <dbReference type="Pfam" id="PF14841"/>
    </source>
</evidence>
<evidence type="ECO:0000256" key="7">
    <source>
        <dbReference type="ARBA" id="ARBA00022779"/>
    </source>
</evidence>
<evidence type="ECO:0000256" key="3">
    <source>
        <dbReference type="ARBA" id="ARBA00010299"/>
    </source>
</evidence>
<dbReference type="Pfam" id="PF14842">
    <property type="entry name" value="FliG_N"/>
    <property type="match status" value="1"/>
</dbReference>
<evidence type="ECO:0000256" key="8">
    <source>
        <dbReference type="ARBA" id="ARBA00023136"/>
    </source>
</evidence>
<evidence type="ECO:0000256" key="11">
    <source>
        <dbReference type="SAM" id="MobiDB-lite"/>
    </source>
</evidence>
<sequence length="430" mass="46962">MAKTGRQRCFKHLSTREVQALSTAMANVRQISNKQLTDVLSEFEQEAEQFAALNINANEYLRSVLVKALGEERASSLLEDILETRDTTSGIETLNFMEPQSAADLIRDEHPQIIATILVHLKRSQAADILALFDERLRHDVMLRIATFGGVQPAALAELTEVLNGLLDGQNLKRSKMGGVRTAAEIINLMKTQQEEAVITAVREFDGELAQKIIDEMFLVRKSGGCGRSQYPASVAGSGFRIAADRSERRRTAITREVPAQYVPARRRYPARRPCQPWPGSSVSGGKRAESDSAYCASSGGNRRNGDWQRRGYLCLMNCRGKSGPPTISPRRQKTFVPVEADNVTLTEDTPEPELTAEQQLEQELAQLKIQAHEQGYNAGLAEGTAKRTRAGIPGRVSAGAGARTSPGADAAGADSCPYAAVSERVSEHT</sequence>
<dbReference type="Gene3D" id="1.10.220.30">
    <property type="match status" value="2"/>
</dbReference>
<evidence type="ECO:0000313" key="15">
    <source>
        <dbReference type="Proteomes" id="UP000269208"/>
    </source>
</evidence>
<dbReference type="GO" id="GO:0071973">
    <property type="term" value="P:bacterial-type flagellum-dependent cell motility"/>
    <property type="evidence" value="ECO:0007669"/>
    <property type="project" value="InterPro"/>
</dbReference>
<dbReference type="Proteomes" id="UP000269208">
    <property type="component" value="Chromosome"/>
</dbReference>
<dbReference type="GO" id="GO:0005886">
    <property type="term" value="C:plasma membrane"/>
    <property type="evidence" value="ECO:0007669"/>
    <property type="project" value="UniProtKB-SubCell"/>
</dbReference>